<dbReference type="SMART" id="SM00451">
    <property type="entry name" value="ZnF_U1"/>
    <property type="match status" value="1"/>
</dbReference>
<dbReference type="PANTHER" id="PTHR13173:SF10">
    <property type="entry name" value="WW DOMAIN-BINDING PROTEIN 4"/>
    <property type="match status" value="1"/>
</dbReference>
<dbReference type="InterPro" id="IPR001202">
    <property type="entry name" value="WW_dom"/>
</dbReference>
<feature type="compositionally biased region" description="Acidic residues" evidence="6">
    <location>
        <begin position="529"/>
        <end position="541"/>
    </location>
</feature>
<organism evidence="9 10">
    <name type="scientific">Ranitomeya imitator</name>
    <name type="common">mimic poison frog</name>
    <dbReference type="NCBI Taxonomy" id="111125"/>
    <lineage>
        <taxon>Eukaryota</taxon>
        <taxon>Metazoa</taxon>
        <taxon>Chordata</taxon>
        <taxon>Craniata</taxon>
        <taxon>Vertebrata</taxon>
        <taxon>Euteleostomi</taxon>
        <taxon>Amphibia</taxon>
        <taxon>Batrachia</taxon>
        <taxon>Anura</taxon>
        <taxon>Neobatrachia</taxon>
        <taxon>Hyloidea</taxon>
        <taxon>Dendrobatidae</taxon>
        <taxon>Dendrobatinae</taxon>
        <taxon>Ranitomeya</taxon>
    </lineage>
</organism>
<name>A0ABN9MNW8_9NEOB</name>
<evidence type="ECO:0000256" key="5">
    <source>
        <dbReference type="ARBA" id="ARBA00023242"/>
    </source>
</evidence>
<comment type="caution">
    <text evidence="9">The sequence shown here is derived from an EMBL/GenBank/DDBJ whole genome shotgun (WGS) entry which is preliminary data.</text>
</comment>
<dbReference type="PROSITE" id="PS50171">
    <property type="entry name" value="ZF_MATRIN"/>
    <property type="match status" value="1"/>
</dbReference>
<keyword evidence="4" id="KW-0862">Zinc</keyword>
<feature type="domain" description="Matrin-type" evidence="8">
    <location>
        <begin position="264"/>
        <end position="295"/>
    </location>
</feature>
<protein>
    <recommendedName>
        <fullName evidence="11">WW domain-binding protein 4</fullName>
    </recommendedName>
</protein>
<dbReference type="Proteomes" id="UP001176940">
    <property type="component" value="Unassembled WGS sequence"/>
</dbReference>
<evidence type="ECO:0000256" key="1">
    <source>
        <dbReference type="ARBA" id="ARBA00004123"/>
    </source>
</evidence>
<dbReference type="InterPro" id="IPR013085">
    <property type="entry name" value="U1-CZ_Znf_C2H2"/>
</dbReference>
<dbReference type="Gene3D" id="3.30.160.60">
    <property type="entry name" value="Classic Zinc Finger"/>
    <property type="match status" value="1"/>
</dbReference>
<dbReference type="SUPFAM" id="SSF51045">
    <property type="entry name" value="WW domain"/>
    <property type="match status" value="2"/>
</dbReference>
<feature type="compositionally biased region" description="Low complexity" evidence="6">
    <location>
        <begin position="493"/>
        <end position="502"/>
    </location>
</feature>
<proteinExistence type="predicted"/>
<feature type="domain" description="WW" evidence="7">
    <location>
        <begin position="377"/>
        <end position="404"/>
    </location>
</feature>
<dbReference type="InterPro" id="IPR003604">
    <property type="entry name" value="Matrin/U1-like-C_Znf_C2H2"/>
</dbReference>
<reference evidence="9" key="1">
    <citation type="submission" date="2023-07" db="EMBL/GenBank/DDBJ databases">
        <authorList>
            <person name="Stuckert A."/>
        </authorList>
    </citation>
    <scope>NUCLEOTIDE SEQUENCE</scope>
</reference>
<feature type="compositionally biased region" description="Basic and acidic residues" evidence="6">
    <location>
        <begin position="450"/>
        <end position="459"/>
    </location>
</feature>
<feature type="region of interest" description="Disordered" evidence="6">
    <location>
        <begin position="401"/>
        <end position="430"/>
    </location>
</feature>
<evidence type="ECO:0000256" key="2">
    <source>
        <dbReference type="ARBA" id="ARBA00022723"/>
    </source>
</evidence>
<evidence type="ECO:0000256" key="6">
    <source>
        <dbReference type="SAM" id="MobiDB-lite"/>
    </source>
</evidence>
<accession>A0ABN9MNW8</accession>
<feature type="non-terminal residue" evidence="9">
    <location>
        <position position="643"/>
    </location>
</feature>
<evidence type="ECO:0000256" key="3">
    <source>
        <dbReference type="ARBA" id="ARBA00022771"/>
    </source>
</evidence>
<dbReference type="EMBL" id="CAUEEQ010078047">
    <property type="protein sequence ID" value="CAJ0967102.1"/>
    <property type="molecule type" value="Genomic_DNA"/>
</dbReference>
<feature type="non-terminal residue" evidence="9">
    <location>
        <position position="1"/>
    </location>
</feature>
<dbReference type="InterPro" id="IPR000690">
    <property type="entry name" value="Matrin/U1-C_Znf_C2H2"/>
</dbReference>
<keyword evidence="10" id="KW-1185">Reference proteome</keyword>
<evidence type="ECO:0008006" key="11">
    <source>
        <dbReference type="Google" id="ProtNLM"/>
    </source>
</evidence>
<dbReference type="Pfam" id="PF06220">
    <property type="entry name" value="zf-U1"/>
    <property type="match status" value="1"/>
</dbReference>
<dbReference type="PROSITE" id="PS50020">
    <property type="entry name" value="WW_DOMAIN_2"/>
    <property type="match status" value="2"/>
</dbReference>
<feature type="compositionally biased region" description="Acidic residues" evidence="6">
    <location>
        <begin position="568"/>
        <end position="578"/>
    </location>
</feature>
<dbReference type="Gene3D" id="2.20.70.10">
    <property type="match status" value="2"/>
</dbReference>
<evidence type="ECO:0000259" key="7">
    <source>
        <dbReference type="PROSITE" id="PS50020"/>
    </source>
</evidence>
<dbReference type="Pfam" id="PF00397">
    <property type="entry name" value="WW"/>
    <property type="match status" value="2"/>
</dbReference>
<evidence type="ECO:0000256" key="4">
    <source>
        <dbReference type="ARBA" id="ARBA00022833"/>
    </source>
</evidence>
<feature type="region of interest" description="Disordered" evidence="6">
    <location>
        <begin position="613"/>
        <end position="643"/>
    </location>
</feature>
<dbReference type="InterPro" id="IPR036236">
    <property type="entry name" value="Znf_C2H2_sf"/>
</dbReference>
<comment type="subcellular location">
    <subcellularLocation>
        <location evidence="1">Nucleus</location>
    </subcellularLocation>
</comment>
<keyword evidence="3" id="KW-0863">Zinc-finger</keyword>
<feature type="domain" description="WW" evidence="7">
    <location>
        <begin position="426"/>
        <end position="459"/>
    </location>
</feature>
<feature type="compositionally biased region" description="Basic and acidic residues" evidence="6">
    <location>
        <begin position="403"/>
        <end position="417"/>
    </location>
</feature>
<dbReference type="SMART" id="SM00456">
    <property type="entry name" value="WW"/>
    <property type="match status" value="2"/>
</dbReference>
<sequence length="643" mass="72137">PLPSASRTVTAGRKVKVKARHRCALLSLYGRQSQCGKQTARDLTDTRMSLAVCFPHSLTAGRKVKVKAQPLCSAFTLRPAVTVREADGKGPDGHQNFYACNQGKHRVTKSKRLVTDAPRDAPVTAPCIAVSRDDDVRYRQTAMHSSDRSARGASVTGRFDPAAPEAKYGYGQISTPAQEHRFRGAMKKQECGVATRWEAPDPDLRHPSDRTATRDRKYGHSHTHCIQWWCMSEISNTKVRIGVGVGRNFKKTNMADYWKSQPKKFCTYCKCWIADNKPSIEFHERGKNHKENVTKKISEIKQKSVAKAKADEKKSKEFAAMEEAALKAYEEDLKRLEGGKPAPLPPVGLTVEERRARDEQKRMDIDAVEKHHAKRQWTKSVSPEGYPYFYNLLTGESQWEEPEGFHENIDKNEKGLYKSEPGNYRPESKSAWVEAVSEEGYTYYYNSETGESRWDKPEDSDPNLLPDDKKDSTDAVVVTTADEEEAPEVTTDSSPEASPPSEDNTQTPAIAQTPKISYRPKKESKSDSDEGSDPEPIQEEAEEKKDHPPKSGAPKPTKTNPYGAWETVQEEEDPYETVDLELPSVESEDPAVSVPDVPQEPKVKFKEKTITSLGDSAAGASVFKRRKPENVKSRNIRQRLNDP</sequence>
<dbReference type="InterPro" id="IPR036020">
    <property type="entry name" value="WW_dom_sf"/>
</dbReference>
<dbReference type="SUPFAM" id="SSF57667">
    <property type="entry name" value="beta-beta-alpha zinc fingers"/>
    <property type="match status" value="1"/>
</dbReference>
<evidence type="ECO:0000313" key="9">
    <source>
        <dbReference type="EMBL" id="CAJ0967102.1"/>
    </source>
</evidence>
<feature type="region of interest" description="Disordered" evidence="6">
    <location>
        <begin position="447"/>
        <end position="578"/>
    </location>
</feature>
<evidence type="ECO:0000259" key="8">
    <source>
        <dbReference type="PROSITE" id="PS50171"/>
    </source>
</evidence>
<dbReference type="PROSITE" id="PS01159">
    <property type="entry name" value="WW_DOMAIN_1"/>
    <property type="match status" value="2"/>
</dbReference>
<dbReference type="InterPro" id="IPR040023">
    <property type="entry name" value="WBP4"/>
</dbReference>
<evidence type="ECO:0000313" key="10">
    <source>
        <dbReference type="Proteomes" id="UP001176940"/>
    </source>
</evidence>
<keyword evidence="2" id="KW-0479">Metal-binding</keyword>
<gene>
    <name evidence="9" type="ORF">RIMI_LOCUS21954873</name>
</gene>
<keyword evidence="5" id="KW-0539">Nucleus</keyword>
<dbReference type="CDD" id="cd00201">
    <property type="entry name" value="WW"/>
    <property type="match status" value="2"/>
</dbReference>
<dbReference type="PANTHER" id="PTHR13173">
    <property type="entry name" value="WW DOMAIN BINDING PROTEIN 4"/>
    <property type="match status" value="1"/>
</dbReference>